<dbReference type="Proteomes" id="UP000426444">
    <property type="component" value="Chromosome"/>
</dbReference>
<evidence type="ECO:0000256" key="1">
    <source>
        <dbReference type="SAM" id="MobiDB-lite"/>
    </source>
</evidence>
<dbReference type="PANTHER" id="PTHR37804:SF1">
    <property type="entry name" value="CDAA REGULATORY PROTEIN CDAR"/>
    <property type="match status" value="1"/>
</dbReference>
<protein>
    <recommendedName>
        <fullName evidence="5">Secreted protein associated with spyDAC</fullName>
    </recommendedName>
</protein>
<dbReference type="Pfam" id="PF07949">
    <property type="entry name" value="YbbR"/>
    <property type="match status" value="2"/>
</dbReference>
<dbReference type="Gene3D" id="2.170.120.40">
    <property type="entry name" value="YbbR-like domain"/>
    <property type="match status" value="2"/>
</dbReference>
<evidence type="ECO:0008006" key="5">
    <source>
        <dbReference type="Google" id="ProtNLM"/>
    </source>
</evidence>
<dbReference type="KEGG" id="salq:SYNTR_2287"/>
<dbReference type="InterPro" id="IPR012505">
    <property type="entry name" value="YbbR"/>
</dbReference>
<name>A0A6I6DPK9_9FIRM</name>
<keyword evidence="2" id="KW-0812">Transmembrane</keyword>
<dbReference type="RefSeq" id="WP_156204624.1">
    <property type="nucleotide sequence ID" value="NZ_CP046457.1"/>
</dbReference>
<dbReference type="AlphaFoldDB" id="A0A6I6DPK9"/>
<evidence type="ECO:0000313" key="4">
    <source>
        <dbReference type="Proteomes" id="UP000426444"/>
    </source>
</evidence>
<dbReference type="CDD" id="cd20206">
    <property type="entry name" value="YbbR"/>
    <property type="match status" value="1"/>
</dbReference>
<organism evidence="3 4">
    <name type="scientific">Candidatus Syntrophocurvum alkaliphilum</name>
    <dbReference type="NCBI Taxonomy" id="2293317"/>
    <lineage>
        <taxon>Bacteria</taxon>
        <taxon>Bacillati</taxon>
        <taxon>Bacillota</taxon>
        <taxon>Clostridia</taxon>
        <taxon>Eubacteriales</taxon>
        <taxon>Syntrophomonadaceae</taxon>
        <taxon>Candidatus Syntrophocurvum</taxon>
    </lineage>
</organism>
<dbReference type="Gene3D" id="2.170.120.30">
    <property type="match status" value="1"/>
</dbReference>
<evidence type="ECO:0000256" key="2">
    <source>
        <dbReference type="SAM" id="Phobius"/>
    </source>
</evidence>
<dbReference type="OrthoDB" id="2111604at2"/>
<keyword evidence="2" id="KW-0472">Membrane</keyword>
<reference evidence="4" key="1">
    <citation type="journal article" date="2019" name="Microbiology">
        <title>Complete Genome Sequence of an Uncultured Bacterium of the Candidate Phylum Bipolaricaulota.</title>
        <authorList>
            <person name="Kadnikov V.V."/>
            <person name="Mardanov A.V."/>
            <person name="Beletsky A.V."/>
            <person name="Frank Y.A."/>
            <person name="Karnachuk O.V."/>
            <person name="Ravin N.V."/>
        </authorList>
    </citation>
    <scope>NUCLEOTIDE SEQUENCE [LARGE SCALE GENOMIC DNA]</scope>
</reference>
<dbReference type="InterPro" id="IPR053154">
    <property type="entry name" value="c-di-AMP_regulator"/>
</dbReference>
<feature type="compositionally biased region" description="Acidic residues" evidence="1">
    <location>
        <begin position="309"/>
        <end position="322"/>
    </location>
</feature>
<accession>A0A6I6DPK9</accession>
<gene>
    <name evidence="3" type="ORF">SYNTR_2287</name>
</gene>
<evidence type="ECO:0000313" key="3">
    <source>
        <dbReference type="EMBL" id="QGU00881.1"/>
    </source>
</evidence>
<keyword evidence="4" id="KW-1185">Reference proteome</keyword>
<proteinExistence type="predicted"/>
<dbReference type="EMBL" id="CP046457">
    <property type="protein sequence ID" value="QGU00881.1"/>
    <property type="molecule type" value="Genomic_DNA"/>
</dbReference>
<sequence>MTEKNKKRNTTGLKVISIMMAILLWFYVINQGQLATPDNIRDVGLEYRNLEENLTVIGPERVNVRLWGAFQEAAQIEAFVDLSGLTAGTYTVPVQVEQQRGAMITTVEPDMVEIEIQEVGQNTFPINYEIRQNPPTGFEIADVLLSADRCLVQGQQEEINRISIITAPLDLSNVTDITTLRTQLVARDVHGNTISDGIQIIPETITAYVAINVERESKQVPVLADFAGELVPGYQIDSVSLEPDSVSIIGEKRIIDETDELTTQTINLDNRDATFSKTIDLETPEGARAFPSNVVITVYIEGAELDDEVDNDVNDTNNENEVDLNYVPR</sequence>
<feature type="region of interest" description="Disordered" evidence="1">
    <location>
        <begin position="309"/>
        <end position="329"/>
    </location>
</feature>
<keyword evidence="2" id="KW-1133">Transmembrane helix</keyword>
<feature type="transmembrane region" description="Helical" evidence="2">
    <location>
        <begin position="12"/>
        <end position="29"/>
    </location>
</feature>
<dbReference type="PANTHER" id="PTHR37804">
    <property type="entry name" value="CDAA REGULATORY PROTEIN CDAR"/>
    <property type="match status" value="1"/>
</dbReference>